<sequence length="149" mass="15328">IYGDGSQLTGIAGATKEFFIPVMHESATVNVGDFGVFDMDSGDAFMDFFVPADFSSITAAVVAIIPATTSGTANIDIASDYAASGQASGTHSESDTASTYNVVSGQIFEIDISGILTSLAAGDYVGIRVTDNTGGGNNARTLGLRFKYT</sequence>
<gene>
    <name evidence="1" type="ORF">LCGC14_2556560</name>
</gene>
<comment type="caution">
    <text evidence="1">The sequence shown here is derived from an EMBL/GenBank/DDBJ whole genome shotgun (WGS) entry which is preliminary data.</text>
</comment>
<reference evidence="1" key="1">
    <citation type="journal article" date="2015" name="Nature">
        <title>Complex archaea that bridge the gap between prokaryotes and eukaryotes.</title>
        <authorList>
            <person name="Spang A."/>
            <person name="Saw J.H."/>
            <person name="Jorgensen S.L."/>
            <person name="Zaremba-Niedzwiedzka K."/>
            <person name="Martijn J."/>
            <person name="Lind A.E."/>
            <person name="van Eijk R."/>
            <person name="Schleper C."/>
            <person name="Guy L."/>
            <person name="Ettema T.J."/>
        </authorList>
    </citation>
    <scope>NUCLEOTIDE SEQUENCE</scope>
</reference>
<name>A0A0F9ALA3_9ZZZZ</name>
<proteinExistence type="predicted"/>
<dbReference type="EMBL" id="LAZR01042091">
    <property type="protein sequence ID" value="KKL10364.1"/>
    <property type="molecule type" value="Genomic_DNA"/>
</dbReference>
<protein>
    <submittedName>
        <fullName evidence="1">Uncharacterized protein</fullName>
    </submittedName>
</protein>
<dbReference type="AlphaFoldDB" id="A0A0F9ALA3"/>
<feature type="non-terminal residue" evidence="1">
    <location>
        <position position="1"/>
    </location>
</feature>
<organism evidence="1">
    <name type="scientific">marine sediment metagenome</name>
    <dbReference type="NCBI Taxonomy" id="412755"/>
    <lineage>
        <taxon>unclassified sequences</taxon>
        <taxon>metagenomes</taxon>
        <taxon>ecological metagenomes</taxon>
    </lineage>
</organism>
<accession>A0A0F9ALA3</accession>
<evidence type="ECO:0000313" key="1">
    <source>
        <dbReference type="EMBL" id="KKL10364.1"/>
    </source>
</evidence>